<dbReference type="AlphaFoldDB" id="A0A0D2CIB9"/>
<keyword evidence="8" id="KW-1185">Reference proteome</keyword>
<evidence type="ECO:0000259" key="6">
    <source>
        <dbReference type="SMART" id="SM00906"/>
    </source>
</evidence>
<dbReference type="GO" id="GO:0008270">
    <property type="term" value="F:zinc ion binding"/>
    <property type="evidence" value="ECO:0007669"/>
    <property type="project" value="InterPro"/>
</dbReference>
<gene>
    <name evidence="7" type="ORF">PV05_11250</name>
</gene>
<evidence type="ECO:0000256" key="3">
    <source>
        <dbReference type="ARBA" id="ARBA00023163"/>
    </source>
</evidence>
<dbReference type="GO" id="GO:0000978">
    <property type="term" value="F:RNA polymerase II cis-regulatory region sequence-specific DNA binding"/>
    <property type="evidence" value="ECO:0007669"/>
    <property type="project" value="TreeGrafter"/>
</dbReference>
<organism evidence="7 8">
    <name type="scientific">Exophiala xenobiotica</name>
    <dbReference type="NCBI Taxonomy" id="348802"/>
    <lineage>
        <taxon>Eukaryota</taxon>
        <taxon>Fungi</taxon>
        <taxon>Dikarya</taxon>
        <taxon>Ascomycota</taxon>
        <taxon>Pezizomycotina</taxon>
        <taxon>Eurotiomycetes</taxon>
        <taxon>Chaetothyriomycetidae</taxon>
        <taxon>Chaetothyriales</taxon>
        <taxon>Herpotrichiellaceae</taxon>
        <taxon>Exophiala</taxon>
    </lineage>
</organism>
<dbReference type="GO" id="GO:0000981">
    <property type="term" value="F:DNA-binding transcription factor activity, RNA polymerase II-specific"/>
    <property type="evidence" value="ECO:0007669"/>
    <property type="project" value="TreeGrafter"/>
</dbReference>
<reference evidence="7 8" key="1">
    <citation type="submission" date="2015-01" db="EMBL/GenBank/DDBJ databases">
        <title>The Genome Sequence of Exophiala xenobiotica CBS118157.</title>
        <authorList>
            <consortium name="The Broad Institute Genomics Platform"/>
            <person name="Cuomo C."/>
            <person name="de Hoog S."/>
            <person name="Gorbushina A."/>
            <person name="Stielow B."/>
            <person name="Teixiera M."/>
            <person name="Abouelleil A."/>
            <person name="Chapman S.B."/>
            <person name="Priest M."/>
            <person name="Young S.K."/>
            <person name="Wortman J."/>
            <person name="Nusbaum C."/>
            <person name="Birren B."/>
        </authorList>
    </citation>
    <scope>NUCLEOTIDE SEQUENCE [LARGE SCALE GENOMIC DNA]</scope>
    <source>
        <strain evidence="7 8">CBS 118157</strain>
    </source>
</reference>
<dbReference type="GO" id="GO:0005634">
    <property type="term" value="C:nucleus"/>
    <property type="evidence" value="ECO:0007669"/>
    <property type="project" value="TreeGrafter"/>
</dbReference>
<dbReference type="RefSeq" id="XP_013310166.1">
    <property type="nucleotide sequence ID" value="XM_013454712.1"/>
</dbReference>
<dbReference type="InterPro" id="IPR007219">
    <property type="entry name" value="XnlR_reg_dom"/>
</dbReference>
<feature type="domain" description="Xylanolytic transcriptional activator regulatory" evidence="6">
    <location>
        <begin position="270"/>
        <end position="344"/>
    </location>
</feature>
<dbReference type="PANTHER" id="PTHR47424">
    <property type="entry name" value="REGULATORY PROTEIN GAL4"/>
    <property type="match status" value="1"/>
</dbReference>
<dbReference type="Proteomes" id="UP000054342">
    <property type="component" value="Unassembled WGS sequence"/>
</dbReference>
<dbReference type="EMBL" id="KN847323">
    <property type="protein sequence ID" value="KIW49582.1"/>
    <property type="molecule type" value="Genomic_DNA"/>
</dbReference>
<keyword evidence="4" id="KW-0539">Nucleus</keyword>
<dbReference type="CDD" id="cd12148">
    <property type="entry name" value="fungal_TF_MHR"/>
    <property type="match status" value="1"/>
</dbReference>
<evidence type="ECO:0000313" key="7">
    <source>
        <dbReference type="EMBL" id="KIW49582.1"/>
    </source>
</evidence>
<dbReference type="InterPro" id="IPR051127">
    <property type="entry name" value="Fungal_SecMet_Regulators"/>
</dbReference>
<keyword evidence="1" id="KW-0805">Transcription regulation</keyword>
<dbReference type="PANTHER" id="PTHR47424:SF3">
    <property type="entry name" value="REGULATORY PROTEIN GAL4"/>
    <property type="match status" value="1"/>
</dbReference>
<evidence type="ECO:0000256" key="4">
    <source>
        <dbReference type="ARBA" id="ARBA00023242"/>
    </source>
</evidence>
<name>A0A0D2CIB9_9EURO</name>
<proteinExistence type="predicted"/>
<protein>
    <recommendedName>
        <fullName evidence="6">Xylanolytic transcriptional activator regulatory domain-containing protein</fullName>
    </recommendedName>
</protein>
<evidence type="ECO:0000256" key="1">
    <source>
        <dbReference type="ARBA" id="ARBA00023015"/>
    </source>
</evidence>
<feature type="region of interest" description="Disordered" evidence="5">
    <location>
        <begin position="1"/>
        <end position="69"/>
    </location>
</feature>
<keyword evidence="2" id="KW-0238">DNA-binding</keyword>
<keyword evidence="3" id="KW-0804">Transcription</keyword>
<evidence type="ECO:0000256" key="5">
    <source>
        <dbReference type="SAM" id="MobiDB-lite"/>
    </source>
</evidence>
<dbReference type="HOGENOM" id="CLU_008599_2_1_1"/>
<dbReference type="GO" id="GO:0000435">
    <property type="term" value="P:positive regulation of transcription from RNA polymerase II promoter by galactose"/>
    <property type="evidence" value="ECO:0007669"/>
    <property type="project" value="TreeGrafter"/>
</dbReference>
<dbReference type="SMART" id="SM00906">
    <property type="entry name" value="Fungal_trans"/>
    <property type="match status" value="1"/>
</dbReference>
<dbReference type="GeneID" id="25333158"/>
<accession>A0A0D2CIB9</accession>
<dbReference type="OrthoDB" id="2283488at2759"/>
<sequence>MNPEIDLEAINDGTNDDHASQTQFSSFVFSSEEKDDPRSQSHSSITAARDPTPEPLPSGSSGFDWGKEGYNLSEQVDGMGIIAVDTEGVGYLGKDTVIEVTNRQTDEAVTGKLTNVALFRMLHKSGQLSRHVPVSASHPQLARDCSNEIPWEELEKPSFPGGLSDLLMDGYFHHFHTAYPILHEATFRAQYAEVLPRPPEEAWSLLIRTVFAIGAWCTGCRISTGRGSGTSDCLDLFQSIDLLRSGSIHMVQALTLLGCYLHKQNKPNTTSIYLAAAVKMGMSLGLHREFPDWNISLLDREMRRRVWWCLFVLDSGQSIAMGRPIPLPHAGAMDVKPPLNIPEQALSTRTIVLSEEFPGLTIYSNLLAQVQFHLMINNTYNRYVNNPEVPVKELLTFDSKVTTWAQALPPHLQEAIPPQTAFSWLKFAPYHLFWRIRCLKIVLFFPILLKLARRHTETTVELPDADHQQAIRVFIDHAHASITSIHNFFTMEPSNPLRDWYAQYCLIQGALVSILALQTNLDSLKDYRATLLSDIEVIKVLLEGLTNQHPRATTMLDIINQVLMGHSPNNQGETGTTFDSEAFRHVWRGPLENQMDPWLQDFWPETSWDLVS</sequence>
<dbReference type="GO" id="GO:0006351">
    <property type="term" value="P:DNA-templated transcription"/>
    <property type="evidence" value="ECO:0007669"/>
    <property type="project" value="InterPro"/>
</dbReference>
<evidence type="ECO:0000256" key="2">
    <source>
        <dbReference type="ARBA" id="ARBA00023125"/>
    </source>
</evidence>
<dbReference type="Pfam" id="PF04082">
    <property type="entry name" value="Fungal_trans"/>
    <property type="match status" value="1"/>
</dbReference>
<evidence type="ECO:0000313" key="8">
    <source>
        <dbReference type="Proteomes" id="UP000054342"/>
    </source>
</evidence>